<protein>
    <recommendedName>
        <fullName evidence="8">DUF3844 domain-containing protein</fullName>
    </recommendedName>
</protein>
<keyword evidence="2" id="KW-0812">Transmembrane</keyword>
<feature type="domain" description="Vacuolar sorting protein Vps3844 N-terminal" evidence="5">
    <location>
        <begin position="37"/>
        <end position="140"/>
    </location>
</feature>
<keyword evidence="3" id="KW-0732">Signal</keyword>
<dbReference type="Proteomes" id="UP001498476">
    <property type="component" value="Unassembled WGS sequence"/>
</dbReference>
<evidence type="ECO:0000256" key="3">
    <source>
        <dbReference type="SAM" id="SignalP"/>
    </source>
</evidence>
<keyword evidence="2" id="KW-0472">Membrane</keyword>
<feature type="domain" description="Vacuolar sorting protein Vps3844 C-terminal" evidence="4">
    <location>
        <begin position="269"/>
        <end position="372"/>
    </location>
</feature>
<feature type="compositionally biased region" description="Basic and acidic residues" evidence="1">
    <location>
        <begin position="222"/>
        <end position="234"/>
    </location>
</feature>
<evidence type="ECO:0008006" key="8">
    <source>
        <dbReference type="Google" id="ProtNLM"/>
    </source>
</evidence>
<organism evidence="6 7">
    <name type="scientific">Neonectria punicea</name>
    <dbReference type="NCBI Taxonomy" id="979145"/>
    <lineage>
        <taxon>Eukaryota</taxon>
        <taxon>Fungi</taxon>
        <taxon>Dikarya</taxon>
        <taxon>Ascomycota</taxon>
        <taxon>Pezizomycotina</taxon>
        <taxon>Sordariomycetes</taxon>
        <taxon>Hypocreomycetidae</taxon>
        <taxon>Hypocreales</taxon>
        <taxon>Nectriaceae</taxon>
        <taxon>Neonectria</taxon>
    </lineage>
</organism>
<evidence type="ECO:0000256" key="2">
    <source>
        <dbReference type="SAM" id="Phobius"/>
    </source>
</evidence>
<dbReference type="Pfam" id="PF12955">
    <property type="entry name" value="Vps3844_C"/>
    <property type="match status" value="1"/>
</dbReference>
<feature type="transmembrane region" description="Helical" evidence="2">
    <location>
        <begin position="337"/>
        <end position="359"/>
    </location>
</feature>
<keyword evidence="2" id="KW-1133">Transmembrane helix</keyword>
<dbReference type="PANTHER" id="PTHR36853">
    <property type="entry name" value="EXPRESSED PROTEIN"/>
    <property type="match status" value="1"/>
</dbReference>
<feature type="region of interest" description="Disordered" evidence="1">
    <location>
        <begin position="210"/>
        <end position="254"/>
    </location>
</feature>
<gene>
    <name evidence="6" type="ORF">QQX98_010085</name>
</gene>
<dbReference type="InterPro" id="IPR024382">
    <property type="entry name" value="Vps3844_C"/>
</dbReference>
<evidence type="ECO:0000313" key="6">
    <source>
        <dbReference type="EMBL" id="KAK7404127.1"/>
    </source>
</evidence>
<sequence length="378" mass="40001">MKLTIGLSAALASFTAAAQQAAEVYILPATQPASSTSVSPSIARLILLQRLAPIGKGASFSDVPDAADPEEVVALMNKFGNEPLQLFTEDERVSPSQLIVMLEGMTDTQIHDMGVALEMQPAFTIANPPSKSAHEQLLKNDFYNAGITNEHRCSLDRVINPFEESCWSGLSTVAKYDVSKDSEILVKLVKRISQLTKLAASGEMETTLVLLPPSDSTSPKQWSDKPQELRRRQAEAVISSDATDSTAQTSSISSSPPAFFTGIGSIPSCFNSKDSCSTGTGNCSGRGSCLNKYAKTDGSDGKEVCFTCHCLSTASGNGSVTHWAGPACTKADISVQFWLFAGFTIVMIGVLSLAIGMLFSVGEEKLPGVIGAGVSRSK</sequence>
<comment type="caution">
    <text evidence="6">The sequence shown here is derived from an EMBL/GenBank/DDBJ whole genome shotgun (WGS) entry which is preliminary data.</text>
</comment>
<accession>A0ABR1GQE9</accession>
<dbReference type="InterPro" id="IPR049205">
    <property type="entry name" value="Vps3844_N"/>
</dbReference>
<evidence type="ECO:0000259" key="5">
    <source>
        <dbReference type="Pfam" id="PF21656"/>
    </source>
</evidence>
<feature type="compositionally biased region" description="Low complexity" evidence="1">
    <location>
        <begin position="238"/>
        <end position="254"/>
    </location>
</feature>
<evidence type="ECO:0000256" key="1">
    <source>
        <dbReference type="SAM" id="MobiDB-lite"/>
    </source>
</evidence>
<evidence type="ECO:0000259" key="4">
    <source>
        <dbReference type="Pfam" id="PF12955"/>
    </source>
</evidence>
<evidence type="ECO:0000313" key="7">
    <source>
        <dbReference type="Proteomes" id="UP001498476"/>
    </source>
</evidence>
<reference evidence="6 7" key="1">
    <citation type="journal article" date="2025" name="Microbiol. Resour. Announc.">
        <title>Draft genome sequences for Neonectria magnoliae and Neonectria punicea, canker pathogens of Liriodendron tulipifera and Acer saccharum in West Virginia.</title>
        <authorList>
            <person name="Petronek H.M."/>
            <person name="Kasson M.T."/>
            <person name="Metheny A.M."/>
            <person name="Stauder C.M."/>
            <person name="Lovett B."/>
            <person name="Lynch S.C."/>
            <person name="Garnas J.R."/>
            <person name="Kasson L.R."/>
            <person name="Stajich J.E."/>
        </authorList>
    </citation>
    <scope>NUCLEOTIDE SEQUENCE [LARGE SCALE GENOMIC DNA]</scope>
    <source>
        <strain evidence="6 7">NRRL 64653</strain>
    </source>
</reference>
<proteinExistence type="predicted"/>
<dbReference type="Pfam" id="PF21656">
    <property type="entry name" value="DUF6859"/>
    <property type="match status" value="1"/>
</dbReference>
<dbReference type="EMBL" id="JAZAVJ010000213">
    <property type="protein sequence ID" value="KAK7404127.1"/>
    <property type="molecule type" value="Genomic_DNA"/>
</dbReference>
<dbReference type="InterPro" id="IPR053065">
    <property type="entry name" value="Archenteron_Induction-Rel"/>
</dbReference>
<keyword evidence="7" id="KW-1185">Reference proteome</keyword>
<feature type="signal peptide" evidence="3">
    <location>
        <begin position="1"/>
        <end position="17"/>
    </location>
</feature>
<name>A0ABR1GQE9_9HYPO</name>
<feature type="chain" id="PRO_5045712356" description="DUF3844 domain-containing protein" evidence="3">
    <location>
        <begin position="18"/>
        <end position="378"/>
    </location>
</feature>
<dbReference type="PANTHER" id="PTHR36853:SF1">
    <property type="entry name" value="DUF3844 DOMAIN-CONTAINING PROTEIN"/>
    <property type="match status" value="1"/>
</dbReference>